<evidence type="ECO:0008006" key="5">
    <source>
        <dbReference type="Google" id="ProtNLM"/>
    </source>
</evidence>
<dbReference type="EMBL" id="QORE01000008">
    <property type="protein sequence ID" value="RCI76738.1"/>
    <property type="molecule type" value="Genomic_DNA"/>
</dbReference>
<dbReference type="Proteomes" id="UP000253594">
    <property type="component" value="Unassembled WGS sequence"/>
</dbReference>
<feature type="transmembrane region" description="Helical" evidence="2">
    <location>
        <begin position="35"/>
        <end position="53"/>
    </location>
</feature>
<evidence type="ECO:0000313" key="3">
    <source>
        <dbReference type="EMBL" id="RCI76738.1"/>
    </source>
</evidence>
<organism evidence="3 4">
    <name type="scientific">Pseudomonas aeruginosa</name>
    <dbReference type="NCBI Taxonomy" id="287"/>
    <lineage>
        <taxon>Bacteria</taxon>
        <taxon>Pseudomonadati</taxon>
        <taxon>Pseudomonadota</taxon>
        <taxon>Gammaproteobacteria</taxon>
        <taxon>Pseudomonadales</taxon>
        <taxon>Pseudomonadaceae</taxon>
        <taxon>Pseudomonas</taxon>
    </lineage>
</organism>
<keyword evidence="2" id="KW-1133">Transmembrane helix</keyword>
<reference evidence="3 4" key="1">
    <citation type="submission" date="2018-07" db="EMBL/GenBank/DDBJ databases">
        <title>Mechanisms of high-level aminoglycoside resistance among Gram-negative pathogens in Brazil.</title>
        <authorList>
            <person name="Ballaben A.S."/>
            <person name="Darini A.L.C."/>
            <person name="Doi Y."/>
        </authorList>
    </citation>
    <scope>NUCLEOTIDE SEQUENCE [LARGE SCALE GENOMIC DNA]</scope>
    <source>
        <strain evidence="3 4">B2-305</strain>
    </source>
</reference>
<comment type="caution">
    <text evidence="3">The sequence shown here is derived from an EMBL/GenBank/DDBJ whole genome shotgun (WGS) entry which is preliminary data.</text>
</comment>
<protein>
    <recommendedName>
        <fullName evidence="5">Transmembrane protein</fullName>
    </recommendedName>
</protein>
<keyword evidence="2" id="KW-0472">Membrane</keyword>
<dbReference type="AlphaFoldDB" id="A0A367MHA1"/>
<proteinExistence type="predicted"/>
<evidence type="ECO:0000313" key="4">
    <source>
        <dbReference type="Proteomes" id="UP000253594"/>
    </source>
</evidence>
<evidence type="ECO:0000256" key="2">
    <source>
        <dbReference type="SAM" id="Phobius"/>
    </source>
</evidence>
<name>A0A367MHA1_PSEAI</name>
<gene>
    <name evidence="3" type="ORF">DT376_00850</name>
</gene>
<feature type="transmembrane region" description="Helical" evidence="2">
    <location>
        <begin position="7"/>
        <end position="29"/>
    </location>
</feature>
<keyword evidence="2" id="KW-0812">Transmembrane</keyword>
<feature type="region of interest" description="Disordered" evidence="1">
    <location>
        <begin position="105"/>
        <end position="130"/>
    </location>
</feature>
<sequence length="130" mass="14268">MIRNVFVILAGLIAVAVICAAGVILHAIGGYHIELTPIIATVGAAGGIALLCHEFGYSAGRNKALDDRFYPNADAPYVHFPRGMDNYRDRLEFLNRAIKRLHEVESAKANDAEDQSPSDQGNQPERKRHD</sequence>
<evidence type="ECO:0000256" key="1">
    <source>
        <dbReference type="SAM" id="MobiDB-lite"/>
    </source>
</evidence>
<accession>A0A367MHA1</accession>